<dbReference type="EMBL" id="QGGW01000002">
    <property type="protein sequence ID" value="PWK61417.1"/>
    <property type="molecule type" value="Genomic_DNA"/>
</dbReference>
<feature type="compositionally biased region" description="Pro residues" evidence="2">
    <location>
        <begin position="126"/>
        <end position="140"/>
    </location>
</feature>
<reference evidence="3 4" key="1">
    <citation type="submission" date="2018-05" db="EMBL/GenBank/DDBJ databases">
        <title>Genomic Encyclopedia of Type Strains, Phase IV (KMG-IV): sequencing the most valuable type-strain genomes for metagenomic binning, comparative biology and taxonomic classification.</title>
        <authorList>
            <person name="Goeker M."/>
        </authorList>
    </citation>
    <scope>NUCLEOTIDE SEQUENCE [LARGE SCALE GENOMIC DNA]</scope>
    <source>
        <strain evidence="3 4">DSM 16097</strain>
    </source>
</reference>
<dbReference type="OrthoDB" id="7659420at2"/>
<accession>A0A316GL68</accession>
<dbReference type="AlphaFoldDB" id="A0A316GL68"/>
<evidence type="ECO:0000256" key="1">
    <source>
        <dbReference type="SAM" id="Coils"/>
    </source>
</evidence>
<feature type="compositionally biased region" description="Low complexity" evidence="2">
    <location>
        <begin position="65"/>
        <end position="87"/>
    </location>
</feature>
<sequence>MARGSSKSSGGTRKSGSAAENDTLEAQSPETVEAATDSLTMTPETDTIRPDDSVEESAEARAPSDTDPTTAAEQTTTDADAAKDSVTGGAGDDSIVTQDTSIEDAEIISEPAETNETLVQAEPERPAPPPPPSAPAPAPLPERRSGVVPLVLGGIIAAGIGYGAAYMGWLPTAQGDSDQSAAFTAALEGPNETLAALQARVAELESATPDTPVMPEVDLTPVLDQIGALGTRIDDAAATLEALTARVTTLEDRPVFSGDVDADSAAAVEAAARLEAELEAERTAAAEQAATLQAAAEAAQAAAAEAEAAAAAAIAETEAQAQAAVARAAADAAVGQVQAALETGAPFAEPLAALSQVVEVPEGLAAVADTGVPTLDALQTAFPPLARAALPAALQETAGEAMTDRLGAFVMGQIGGRSVEPREGDDPDAVLSRVEAGVRSGDLRAALAELAALPESARSELAAWAVDVEARADAVEGLATLGAALARDGN</sequence>
<gene>
    <name evidence="3" type="ORF">C7455_102103</name>
</gene>
<evidence type="ECO:0000313" key="3">
    <source>
        <dbReference type="EMBL" id="PWK61417.1"/>
    </source>
</evidence>
<name>A0A316GL68_9RHOB</name>
<feature type="compositionally biased region" description="Low complexity" evidence="2">
    <location>
        <begin position="1"/>
        <end position="17"/>
    </location>
</feature>
<feature type="region of interest" description="Disordered" evidence="2">
    <location>
        <begin position="117"/>
        <end position="141"/>
    </location>
</feature>
<feature type="region of interest" description="Disordered" evidence="2">
    <location>
        <begin position="1"/>
        <end position="100"/>
    </location>
</feature>
<dbReference type="Proteomes" id="UP000245708">
    <property type="component" value="Unassembled WGS sequence"/>
</dbReference>
<feature type="coiled-coil region" evidence="1">
    <location>
        <begin position="233"/>
        <end position="316"/>
    </location>
</feature>
<protein>
    <recommendedName>
        <fullName evidence="5">Inner membrane protein</fullName>
    </recommendedName>
</protein>
<keyword evidence="1" id="KW-0175">Coiled coil</keyword>
<feature type="compositionally biased region" description="Basic and acidic residues" evidence="2">
    <location>
        <begin position="46"/>
        <end position="64"/>
    </location>
</feature>
<organism evidence="3 4">
    <name type="scientific">Roseicyclus mahoneyensis</name>
    <dbReference type="NCBI Taxonomy" id="164332"/>
    <lineage>
        <taxon>Bacteria</taxon>
        <taxon>Pseudomonadati</taxon>
        <taxon>Pseudomonadota</taxon>
        <taxon>Alphaproteobacteria</taxon>
        <taxon>Rhodobacterales</taxon>
        <taxon>Roseobacteraceae</taxon>
        <taxon>Roseicyclus</taxon>
    </lineage>
</organism>
<evidence type="ECO:0008006" key="5">
    <source>
        <dbReference type="Google" id="ProtNLM"/>
    </source>
</evidence>
<proteinExistence type="predicted"/>
<comment type="caution">
    <text evidence="3">The sequence shown here is derived from an EMBL/GenBank/DDBJ whole genome shotgun (WGS) entry which is preliminary data.</text>
</comment>
<dbReference type="RefSeq" id="WP_109666352.1">
    <property type="nucleotide sequence ID" value="NZ_QGGW01000002.1"/>
</dbReference>
<evidence type="ECO:0000256" key="2">
    <source>
        <dbReference type="SAM" id="MobiDB-lite"/>
    </source>
</evidence>
<keyword evidence="4" id="KW-1185">Reference proteome</keyword>
<evidence type="ECO:0000313" key="4">
    <source>
        <dbReference type="Proteomes" id="UP000245708"/>
    </source>
</evidence>
<feature type="compositionally biased region" description="Polar residues" evidence="2">
    <location>
        <begin position="18"/>
        <end position="30"/>
    </location>
</feature>